<feature type="compositionally biased region" description="Low complexity" evidence="1">
    <location>
        <begin position="134"/>
        <end position="144"/>
    </location>
</feature>
<dbReference type="Proteomes" id="UP000619479">
    <property type="component" value="Unassembled WGS sequence"/>
</dbReference>
<comment type="caution">
    <text evidence="2">The sequence shown here is derived from an EMBL/GenBank/DDBJ whole genome shotgun (WGS) entry which is preliminary data.</text>
</comment>
<accession>A0A919ITX2</accession>
<proteinExistence type="predicted"/>
<feature type="region of interest" description="Disordered" evidence="1">
    <location>
        <begin position="100"/>
        <end position="160"/>
    </location>
</feature>
<reference evidence="2" key="1">
    <citation type="submission" date="2021-01" db="EMBL/GenBank/DDBJ databases">
        <title>Whole genome shotgun sequence of Actinoplanes cyaneus NBRC 14990.</title>
        <authorList>
            <person name="Komaki H."/>
            <person name="Tamura T."/>
        </authorList>
    </citation>
    <scope>NUCLEOTIDE SEQUENCE</scope>
    <source>
        <strain evidence="2">NBRC 14990</strain>
    </source>
</reference>
<feature type="compositionally biased region" description="Basic and acidic residues" evidence="1">
    <location>
        <begin position="116"/>
        <end position="126"/>
    </location>
</feature>
<dbReference type="RefSeq" id="WP_203756088.1">
    <property type="nucleotide sequence ID" value="NZ_BAAAUC010000081.1"/>
</dbReference>
<evidence type="ECO:0000313" key="3">
    <source>
        <dbReference type="Proteomes" id="UP000619479"/>
    </source>
</evidence>
<keyword evidence="3" id="KW-1185">Reference proteome</keyword>
<name>A0A919ITX2_9ACTN</name>
<sequence length="206" mass="21582">MPLQELQAMQVAYELLSPLDPNAQQRVMTWLSAALTDTNGAPATVHETAAAVPAVAEAPAEVTPDDSRTQAIAEHEAAASEDETAAATVHVAELAAAAQPEITVASKPEPIAEPISEPRPRRDRATTGRRAAKATRSPATAKPAEPAPAPRKDRPGGDQFLADLAAAGSFKALAEKYGKSIGTIGNWANQLREQGFNIPVGRQKKA</sequence>
<protein>
    <submittedName>
        <fullName evidence="2">Uncharacterized protein</fullName>
    </submittedName>
</protein>
<dbReference type="EMBL" id="BOMH01000106">
    <property type="protein sequence ID" value="GID71202.1"/>
    <property type="molecule type" value="Genomic_DNA"/>
</dbReference>
<evidence type="ECO:0000313" key="2">
    <source>
        <dbReference type="EMBL" id="GID71202.1"/>
    </source>
</evidence>
<dbReference type="AlphaFoldDB" id="A0A919ITX2"/>
<organism evidence="2 3">
    <name type="scientific">Actinoplanes cyaneus</name>
    <dbReference type="NCBI Taxonomy" id="52696"/>
    <lineage>
        <taxon>Bacteria</taxon>
        <taxon>Bacillati</taxon>
        <taxon>Actinomycetota</taxon>
        <taxon>Actinomycetes</taxon>
        <taxon>Micromonosporales</taxon>
        <taxon>Micromonosporaceae</taxon>
        <taxon>Actinoplanes</taxon>
    </lineage>
</organism>
<evidence type="ECO:0000256" key="1">
    <source>
        <dbReference type="SAM" id="MobiDB-lite"/>
    </source>
</evidence>
<gene>
    <name evidence="2" type="ORF">Acy02nite_90830</name>
</gene>